<evidence type="ECO:0000256" key="5">
    <source>
        <dbReference type="ARBA" id="ARBA00036820"/>
    </source>
</evidence>
<keyword evidence="11" id="KW-1185">Reference proteome</keyword>
<reference evidence="10 11" key="1">
    <citation type="journal article" date="2022" name="Microorganisms">
        <title>Genome Sequence and Characterization of a Xanthorhodopsin-Containing, Aerobic Anoxygenic Phototrophic Rhodobacter Species, Isolated from Mesophilic Conditions at Yellowstone National Park.</title>
        <authorList>
            <person name="Kyndt J.A."/>
            <person name="Robertson S."/>
            <person name="Shoffstall I.B."/>
            <person name="Ramaley R.F."/>
            <person name="Meyer T.E."/>
        </authorList>
    </citation>
    <scope>NUCLEOTIDE SEQUENCE [LARGE SCALE GENOMIC DNA]</scope>
    <source>
        <strain evidence="10 11">M37P</strain>
    </source>
</reference>
<evidence type="ECO:0000256" key="2">
    <source>
        <dbReference type="ARBA" id="ARBA00022490"/>
    </source>
</evidence>
<dbReference type="PANTHER" id="PTHR21064">
    <property type="entry name" value="AMINOGLYCOSIDE PHOSPHOTRANSFERASE DOMAIN-CONTAINING PROTEIN-RELATED"/>
    <property type="match status" value="1"/>
</dbReference>
<comment type="caution">
    <text evidence="10">The sequence shown here is derived from an EMBL/GenBank/DDBJ whole genome shotgun (WGS) entry which is preliminary data.</text>
</comment>
<dbReference type="EMBL" id="JAANHS010000014">
    <property type="protein sequence ID" value="NHB78047.1"/>
    <property type="molecule type" value="Genomic_DNA"/>
</dbReference>
<dbReference type="InterPro" id="IPR011009">
    <property type="entry name" value="Kinase-like_dom_sf"/>
</dbReference>
<comment type="subcellular location">
    <subcellularLocation>
        <location evidence="1">Cytoplasm</location>
    </subcellularLocation>
</comment>
<keyword evidence="3" id="KW-0808">Transferase</keyword>
<evidence type="ECO:0000256" key="7">
    <source>
        <dbReference type="ARBA" id="ARBA00038873"/>
    </source>
</evidence>
<gene>
    <name evidence="10" type="ORF">G8O29_15100</name>
</gene>
<keyword evidence="2" id="KW-0963">Cytoplasm</keyword>
<evidence type="ECO:0000256" key="8">
    <source>
        <dbReference type="ARBA" id="ARBA00040505"/>
    </source>
</evidence>
<dbReference type="Proteomes" id="UP001515660">
    <property type="component" value="Unassembled WGS sequence"/>
</dbReference>
<feature type="domain" description="Aminoglycoside phosphotransferase" evidence="9">
    <location>
        <begin position="39"/>
        <end position="269"/>
    </location>
</feature>
<evidence type="ECO:0000256" key="3">
    <source>
        <dbReference type="ARBA" id="ARBA00022679"/>
    </source>
</evidence>
<keyword evidence="4" id="KW-0418">Kinase</keyword>
<dbReference type="RefSeq" id="WP_166404057.1">
    <property type="nucleotide sequence ID" value="NZ_JAANHS010000014.1"/>
</dbReference>
<dbReference type="InterPro" id="IPR050249">
    <property type="entry name" value="Pseudomonas-type_ThrB"/>
</dbReference>
<organism evidence="10 11">
    <name type="scientific">Rhodobacter calidifons</name>
    <dbReference type="NCBI Taxonomy" id="2715277"/>
    <lineage>
        <taxon>Bacteria</taxon>
        <taxon>Pseudomonadati</taxon>
        <taxon>Pseudomonadota</taxon>
        <taxon>Alphaproteobacteria</taxon>
        <taxon>Rhodobacterales</taxon>
        <taxon>Rhodobacter group</taxon>
        <taxon>Rhodobacter</taxon>
    </lineage>
</organism>
<evidence type="ECO:0000313" key="11">
    <source>
        <dbReference type="Proteomes" id="UP001515660"/>
    </source>
</evidence>
<protein>
    <recommendedName>
        <fullName evidence="8">Hydroxylysine kinase</fullName>
        <ecNumber evidence="7">2.7.1.81</ecNumber>
    </recommendedName>
</protein>
<name>A0ABX0G9R0_9RHOB</name>
<comment type="function">
    <text evidence="6">Catalyzes the GTP-dependent phosphorylation of 5-hydroxy-L-lysine.</text>
</comment>
<sequence length="340" mass="36107">MTQDPAGSLLSLPPPCLPVQALAGLARSHWQRAGTLHPLTSERDQNHRLDTGRGSFTLKLANPAEPAALTEFQTLALLHTAHHAPDLPTPRVVPAQDGRAIVPTPEGALRLLTWLPGTPLAHLPRSPALAAAIGSALGRLDATLATFHHPAADHHLLWDIRNAADLAPLTGALPDDLKPRIAAFLTHFTTHITPALAQLPRQVIHGDFNPHNLLADPADPTSLSGILDFGDMTLSHRICDLAVAASYLIDPGDPPALLIPLTQAYHRANPLSANEIRLLPDLITARLVTTLTISAWRAARYPDNAAYILRNAPASRAGLDALTDPAALAPRLLTACGSPS</sequence>
<comment type="catalytic activity">
    <reaction evidence="5">
        <text>(5R)-5-hydroxy-L-lysine + GTP = (5R)-5-phosphooxy-L-lysine + GDP + H(+)</text>
        <dbReference type="Rhea" id="RHEA:19049"/>
        <dbReference type="ChEBI" id="CHEBI:15378"/>
        <dbReference type="ChEBI" id="CHEBI:37565"/>
        <dbReference type="ChEBI" id="CHEBI:57882"/>
        <dbReference type="ChEBI" id="CHEBI:58189"/>
        <dbReference type="ChEBI" id="CHEBI:58357"/>
        <dbReference type="EC" id="2.7.1.81"/>
    </reaction>
</comment>
<dbReference type="EC" id="2.7.1.81" evidence="7"/>
<dbReference type="InterPro" id="IPR002575">
    <property type="entry name" value="Aminoglycoside_PTrfase"/>
</dbReference>
<dbReference type="PANTHER" id="PTHR21064:SF1">
    <property type="entry name" value="HYDROXYLYSINE KINASE"/>
    <property type="match status" value="1"/>
</dbReference>
<evidence type="ECO:0000256" key="4">
    <source>
        <dbReference type="ARBA" id="ARBA00022777"/>
    </source>
</evidence>
<dbReference type="Pfam" id="PF01636">
    <property type="entry name" value="APH"/>
    <property type="match status" value="1"/>
</dbReference>
<evidence type="ECO:0000313" key="10">
    <source>
        <dbReference type="EMBL" id="NHB78047.1"/>
    </source>
</evidence>
<dbReference type="SUPFAM" id="SSF56112">
    <property type="entry name" value="Protein kinase-like (PK-like)"/>
    <property type="match status" value="1"/>
</dbReference>
<evidence type="ECO:0000256" key="1">
    <source>
        <dbReference type="ARBA" id="ARBA00004496"/>
    </source>
</evidence>
<proteinExistence type="predicted"/>
<evidence type="ECO:0000259" key="9">
    <source>
        <dbReference type="Pfam" id="PF01636"/>
    </source>
</evidence>
<evidence type="ECO:0000256" key="6">
    <source>
        <dbReference type="ARBA" id="ARBA00037368"/>
    </source>
</evidence>
<accession>A0ABX0G9R0</accession>
<dbReference type="Gene3D" id="3.90.1200.10">
    <property type="match status" value="1"/>
</dbReference>